<keyword evidence="5" id="KW-1185">Reference proteome</keyword>
<reference evidence="5" key="1">
    <citation type="journal article" date="2019" name="Int. J. Syst. Evol. Microbiol.">
        <title>The Global Catalogue of Microorganisms (GCM) 10K type strain sequencing project: providing services to taxonomists for standard genome sequencing and annotation.</title>
        <authorList>
            <consortium name="The Broad Institute Genomics Platform"/>
            <consortium name="The Broad Institute Genome Sequencing Center for Infectious Disease"/>
            <person name="Wu L."/>
            <person name="Ma J."/>
        </authorList>
    </citation>
    <scope>NUCLEOTIDE SEQUENCE [LARGE SCALE GENOMIC DNA]</scope>
    <source>
        <strain evidence="5">CGMCC 1.7656</strain>
    </source>
</reference>
<evidence type="ECO:0000259" key="3">
    <source>
        <dbReference type="Pfam" id="PF20434"/>
    </source>
</evidence>
<dbReference type="InterPro" id="IPR050300">
    <property type="entry name" value="GDXG_lipolytic_enzyme"/>
</dbReference>
<evidence type="ECO:0000313" key="5">
    <source>
        <dbReference type="Proteomes" id="UP000620064"/>
    </source>
</evidence>
<evidence type="ECO:0000313" key="4">
    <source>
        <dbReference type="EMBL" id="GGP01962.1"/>
    </source>
</evidence>
<name>A0ABQ2NFD3_9FLAO</name>
<comment type="caution">
    <text evidence="4">The sequence shown here is derived from an EMBL/GenBank/DDBJ whole genome shotgun (WGS) entry which is preliminary data.</text>
</comment>
<proteinExistence type="predicted"/>
<accession>A0ABQ2NFD3</accession>
<dbReference type="EMBL" id="BMLV01000001">
    <property type="protein sequence ID" value="GGP01962.1"/>
    <property type="molecule type" value="Genomic_DNA"/>
</dbReference>
<dbReference type="RefSeq" id="WP_188616447.1">
    <property type="nucleotide sequence ID" value="NZ_BMLV01000001.1"/>
</dbReference>
<protein>
    <recommendedName>
        <fullName evidence="3">BD-FAE-like domain-containing protein</fullName>
    </recommendedName>
</protein>
<dbReference type="PANTHER" id="PTHR48081">
    <property type="entry name" value="AB HYDROLASE SUPERFAMILY PROTEIN C4A8.06C"/>
    <property type="match status" value="1"/>
</dbReference>
<dbReference type="Pfam" id="PF20434">
    <property type="entry name" value="BD-FAE"/>
    <property type="match status" value="1"/>
</dbReference>
<feature type="chain" id="PRO_5046536398" description="BD-FAE-like domain-containing protein" evidence="2">
    <location>
        <begin position="20"/>
        <end position="298"/>
    </location>
</feature>
<dbReference type="InterPro" id="IPR029058">
    <property type="entry name" value="AB_hydrolase_fold"/>
</dbReference>
<dbReference type="Gene3D" id="3.40.50.1820">
    <property type="entry name" value="alpha/beta hydrolase"/>
    <property type="match status" value="1"/>
</dbReference>
<evidence type="ECO:0000256" key="1">
    <source>
        <dbReference type="ARBA" id="ARBA00022801"/>
    </source>
</evidence>
<gene>
    <name evidence="4" type="ORF">GCM10010992_04440</name>
</gene>
<keyword evidence="2" id="KW-0732">Signal</keyword>
<dbReference type="InterPro" id="IPR049492">
    <property type="entry name" value="BD-FAE-like_dom"/>
</dbReference>
<feature type="signal peptide" evidence="2">
    <location>
        <begin position="1"/>
        <end position="19"/>
    </location>
</feature>
<organism evidence="4 5">
    <name type="scientific">Cloacibacterium rupense</name>
    <dbReference type="NCBI Taxonomy" id="517423"/>
    <lineage>
        <taxon>Bacteria</taxon>
        <taxon>Pseudomonadati</taxon>
        <taxon>Bacteroidota</taxon>
        <taxon>Flavobacteriia</taxon>
        <taxon>Flavobacteriales</taxon>
        <taxon>Weeksellaceae</taxon>
    </lineage>
</organism>
<feature type="domain" description="BD-FAE-like" evidence="3">
    <location>
        <begin position="79"/>
        <end position="243"/>
    </location>
</feature>
<dbReference type="SUPFAM" id="SSF53474">
    <property type="entry name" value="alpha/beta-Hydrolases"/>
    <property type="match status" value="1"/>
</dbReference>
<sequence length="298" mass="34023">MFRLLYTPLFCIFISICNAQITKDTTFTINTEYQKNIKKYPNIKVPTSINSENIKRNLDIPYHKIDNRALKLDAFTLSSKKKMPAIIILHGGGWKSGNKEMQTTMALELAKNGYQAFAIEYRLSDEAKYPAAIEDVENAIDFILNNAKKYNVDSSKIAILGCSSGAQMATLIGLKLHKKIKAIINIDGILAFHHPESQEGKYAELWLGGNYNQIPKTWEDASPITHITKNSPPILFINSQFDRFHAGRDDMIAELNNYGIYSEIKKIENSPHTFWLFDPWFLPTIEYTTSFLNKVFKK</sequence>
<keyword evidence="1" id="KW-0378">Hydrolase</keyword>
<evidence type="ECO:0000256" key="2">
    <source>
        <dbReference type="SAM" id="SignalP"/>
    </source>
</evidence>
<dbReference type="Proteomes" id="UP000620064">
    <property type="component" value="Unassembled WGS sequence"/>
</dbReference>